<organism evidence="1 2">
    <name type="scientific">Lelliottia aquatilis</name>
    <dbReference type="NCBI Taxonomy" id="2080838"/>
    <lineage>
        <taxon>Bacteria</taxon>
        <taxon>Pseudomonadati</taxon>
        <taxon>Pseudomonadota</taxon>
        <taxon>Gammaproteobacteria</taxon>
        <taxon>Enterobacterales</taxon>
        <taxon>Enterobacteriaceae</taxon>
        <taxon>Lelliottia</taxon>
    </lineage>
</organism>
<keyword evidence="2" id="KW-1185">Reference proteome</keyword>
<comment type="caution">
    <text evidence="1">The sequence shown here is derived from an EMBL/GenBank/DDBJ whole genome shotgun (WGS) entry which is preliminary data.</text>
</comment>
<evidence type="ECO:0000313" key="2">
    <source>
        <dbReference type="Proteomes" id="UP000237025"/>
    </source>
</evidence>
<gene>
    <name evidence="1" type="ORF">C3712_14410</name>
</gene>
<dbReference type="RefSeq" id="WP_103949732.1">
    <property type="nucleotide sequence ID" value="NZ_PQVT01000010.1"/>
</dbReference>
<sequence length="74" mass="8150">MTLLNILVSALGQILTWCASSRAQQFVEDHFREEGYDEDSIYIVRQTAALLAGTLIAALIEQILQFIATPGSSH</sequence>
<evidence type="ECO:0000313" key="1">
    <source>
        <dbReference type="EMBL" id="POZ22012.1"/>
    </source>
</evidence>
<dbReference type="EMBL" id="PQVW01000010">
    <property type="protein sequence ID" value="POZ22012.1"/>
    <property type="molecule type" value="Genomic_DNA"/>
</dbReference>
<proteinExistence type="predicted"/>
<reference evidence="1 2" key="1">
    <citation type="submission" date="2018-02" db="EMBL/GenBank/DDBJ databases">
        <title>Lelliotia aquatilis sp. nov., isolated from drinking water.</title>
        <authorList>
            <person name="Kaempfer P."/>
            <person name="Glaeser S."/>
            <person name="Exner M."/>
            <person name="Doijad S."/>
            <person name="Chakraborty T."/>
        </authorList>
    </citation>
    <scope>NUCLEOTIDE SEQUENCE [LARGE SCALE GENOMIC DNA]</scope>
    <source>
        <strain evidence="1 2">6331-17</strain>
    </source>
</reference>
<dbReference type="Proteomes" id="UP000237025">
    <property type="component" value="Unassembled WGS sequence"/>
</dbReference>
<accession>A0ABX5A1I8</accession>
<protein>
    <submittedName>
        <fullName evidence="1">Uncharacterized protein</fullName>
    </submittedName>
</protein>
<name>A0ABX5A1I8_9ENTR</name>